<reference evidence="6" key="1">
    <citation type="submission" date="2017-04" db="EMBL/GenBank/DDBJ databases">
        <title>Function of individual gut microbiota members based on whole genome sequencing of pure cultures obtained from chicken caecum.</title>
        <authorList>
            <person name="Medvecky M."/>
            <person name="Cejkova D."/>
            <person name="Polansky O."/>
            <person name="Karasova D."/>
            <person name="Kubasova T."/>
            <person name="Cizek A."/>
            <person name="Rychlik I."/>
        </authorList>
    </citation>
    <scope>NUCLEOTIDE SEQUENCE [LARGE SCALE GENOMIC DNA]</scope>
    <source>
        <strain evidence="6">An144</strain>
    </source>
</reference>
<comment type="caution">
    <text evidence="5">The sequence shown here is derived from an EMBL/GenBank/DDBJ whole genome shotgun (WGS) entry which is preliminary data.</text>
</comment>
<feature type="domain" description="SGNH hydrolase-type esterase" evidence="3">
    <location>
        <begin position="51"/>
        <end position="281"/>
    </location>
</feature>
<feature type="transmembrane region" description="Helical" evidence="2">
    <location>
        <begin position="7"/>
        <end position="26"/>
    </location>
</feature>
<dbReference type="PANTHER" id="PTHR30383">
    <property type="entry name" value="THIOESTERASE 1/PROTEASE 1/LYSOPHOSPHOLIPASE L1"/>
    <property type="match status" value="1"/>
</dbReference>
<evidence type="ECO:0000313" key="4">
    <source>
        <dbReference type="EMBL" id="MDZ5598033.1"/>
    </source>
</evidence>
<dbReference type="Proteomes" id="UP000196074">
    <property type="component" value="Unassembled WGS sequence"/>
</dbReference>
<keyword evidence="2" id="KW-0472">Membrane</keyword>
<gene>
    <name evidence="5" type="ORF">B5E88_10190</name>
    <name evidence="4" type="ORF">U1294_07305</name>
</gene>
<name>A0A1Y4QYS1_9ENTE</name>
<dbReference type="Gene3D" id="3.40.50.1110">
    <property type="entry name" value="SGNH hydrolase"/>
    <property type="match status" value="1"/>
</dbReference>
<evidence type="ECO:0000313" key="5">
    <source>
        <dbReference type="EMBL" id="OUQ09403.1"/>
    </source>
</evidence>
<dbReference type="Pfam" id="PF13472">
    <property type="entry name" value="Lipase_GDSL_2"/>
    <property type="match status" value="1"/>
</dbReference>
<dbReference type="InterPro" id="IPR036514">
    <property type="entry name" value="SGNH_hydro_sf"/>
</dbReference>
<dbReference type="RefSeq" id="WP_087215857.1">
    <property type="nucleotide sequence ID" value="NZ_JAKUDU010000001.1"/>
</dbReference>
<dbReference type="AlphaFoldDB" id="A0A1Y4QYS1"/>
<dbReference type="InterPro" id="IPR013830">
    <property type="entry name" value="SGNH_hydro"/>
</dbReference>
<accession>A0A1Y4QYS1</accession>
<evidence type="ECO:0000259" key="3">
    <source>
        <dbReference type="Pfam" id="PF13472"/>
    </source>
</evidence>
<reference evidence="4" key="3">
    <citation type="submission" date="2023-12" db="EMBL/GenBank/DDBJ databases">
        <title>Molecular genomic analyses of Enterococcus cecorum from sepsis oubreaks in broilers.</title>
        <authorList>
            <person name="Rhoads D."/>
            <person name="Alrubaye A."/>
        </authorList>
    </citation>
    <scope>NUCLEOTIDE SEQUENCE</scope>
    <source>
        <strain evidence="4">1755</strain>
    </source>
</reference>
<dbReference type="EMBL" id="NFLC01000024">
    <property type="protein sequence ID" value="OUQ09403.1"/>
    <property type="molecule type" value="Genomic_DNA"/>
</dbReference>
<proteinExistence type="predicted"/>
<keyword evidence="2" id="KW-0812">Transmembrane</keyword>
<dbReference type="CDD" id="cd04506">
    <property type="entry name" value="SGNH_hydrolase_YpmR_like"/>
    <property type="match status" value="1"/>
</dbReference>
<sequence length="303" mass="34548">MKNSVKYFLFMGIIFLFASVCFLKLIPKQPAMLKNDATPTNQEIRRLNYVALGDSLTEGVGDDTHKGGFVPIVADLLQDKYQLTSIEFDNFGKAGDRSDQILKRLRKNKKMQKTLSSANIITLTCGGNDLLKVIREHIFSLKERTFVKSQKQYQKQLTQLIQEIRKYNPKAPIYLLGIYNPFYLNFPEFTQMQEIVTNWNDASQQTVATFKKVYFIPINDVLFKGDDSQVGIVDNQQDQTGTTSSTADENKTQTSKPKAVIVNELLSDEDRFHPNNVGYQLMAKAVMDELSKTKTLWYPEVGD</sequence>
<keyword evidence="2" id="KW-1133">Transmembrane helix</keyword>
<dbReference type="GO" id="GO:0004622">
    <property type="term" value="F:phosphatidylcholine lysophospholipase activity"/>
    <property type="evidence" value="ECO:0007669"/>
    <property type="project" value="TreeGrafter"/>
</dbReference>
<dbReference type="PANTHER" id="PTHR30383:SF27">
    <property type="entry name" value="SPORE GERMINATION LIPASE LIPC"/>
    <property type="match status" value="1"/>
</dbReference>
<keyword evidence="4" id="KW-0378">Hydrolase</keyword>
<reference evidence="5" key="2">
    <citation type="journal article" date="2018" name="BMC Genomics">
        <title>Whole genome sequencing and function prediction of 133 gut anaerobes isolated from chicken caecum in pure cultures.</title>
        <authorList>
            <person name="Medvecky M."/>
            <person name="Cejkova D."/>
            <person name="Polansky O."/>
            <person name="Karasova D."/>
            <person name="Kubasova T."/>
            <person name="Cizek A."/>
            <person name="Rychlik I."/>
        </authorList>
    </citation>
    <scope>NUCLEOTIDE SEQUENCE</scope>
    <source>
        <strain evidence="5">An144</strain>
    </source>
</reference>
<evidence type="ECO:0000256" key="2">
    <source>
        <dbReference type="SAM" id="Phobius"/>
    </source>
</evidence>
<dbReference type="SUPFAM" id="SSF52266">
    <property type="entry name" value="SGNH hydrolase"/>
    <property type="match status" value="1"/>
</dbReference>
<evidence type="ECO:0000313" key="6">
    <source>
        <dbReference type="Proteomes" id="UP000196074"/>
    </source>
</evidence>
<organism evidence="5 6">
    <name type="scientific">Enterococcus cecorum</name>
    <dbReference type="NCBI Taxonomy" id="44008"/>
    <lineage>
        <taxon>Bacteria</taxon>
        <taxon>Bacillati</taxon>
        <taxon>Bacillota</taxon>
        <taxon>Bacilli</taxon>
        <taxon>Lactobacillales</taxon>
        <taxon>Enterococcaceae</taxon>
        <taxon>Enterococcus</taxon>
    </lineage>
</organism>
<dbReference type="Proteomes" id="UP001290582">
    <property type="component" value="Unassembled WGS sequence"/>
</dbReference>
<evidence type="ECO:0000256" key="1">
    <source>
        <dbReference type="SAM" id="MobiDB-lite"/>
    </source>
</evidence>
<feature type="region of interest" description="Disordered" evidence="1">
    <location>
        <begin position="236"/>
        <end position="256"/>
    </location>
</feature>
<dbReference type="InterPro" id="IPR051532">
    <property type="entry name" value="Ester_Hydrolysis_Enzymes"/>
</dbReference>
<protein>
    <submittedName>
        <fullName evidence="5">Lipase</fullName>
    </submittedName>
    <submittedName>
        <fullName evidence="4">SGNH/GDSL hydrolase family protein</fullName>
    </submittedName>
</protein>
<dbReference type="EMBL" id="JAXOGL010000010">
    <property type="protein sequence ID" value="MDZ5598033.1"/>
    <property type="molecule type" value="Genomic_DNA"/>
</dbReference>